<dbReference type="Proteomes" id="UP001596989">
    <property type="component" value="Unassembled WGS sequence"/>
</dbReference>
<dbReference type="SUPFAM" id="SSF51556">
    <property type="entry name" value="Metallo-dependent hydrolases"/>
    <property type="match status" value="1"/>
</dbReference>
<reference evidence="3" key="1">
    <citation type="journal article" date="2019" name="Int. J. Syst. Evol. Microbiol.">
        <title>The Global Catalogue of Microorganisms (GCM) 10K type strain sequencing project: providing services to taxonomists for standard genome sequencing and annotation.</title>
        <authorList>
            <consortium name="The Broad Institute Genomics Platform"/>
            <consortium name="The Broad Institute Genome Sequencing Center for Infectious Disease"/>
            <person name="Wu L."/>
            <person name="Ma J."/>
        </authorList>
    </citation>
    <scope>NUCLEOTIDE SEQUENCE [LARGE SCALE GENOMIC DNA]</scope>
    <source>
        <strain evidence="3">CCUG 59129</strain>
    </source>
</reference>
<evidence type="ECO:0000313" key="3">
    <source>
        <dbReference type="Proteomes" id="UP001596989"/>
    </source>
</evidence>
<dbReference type="Gene3D" id="3.20.20.140">
    <property type="entry name" value="Metal-dependent hydrolases"/>
    <property type="match status" value="1"/>
</dbReference>
<dbReference type="EMBL" id="JBHTJZ010000004">
    <property type="protein sequence ID" value="MFD0958016.1"/>
    <property type="molecule type" value="Genomic_DNA"/>
</dbReference>
<dbReference type="InterPro" id="IPR013108">
    <property type="entry name" value="Amidohydro_3"/>
</dbReference>
<dbReference type="PANTHER" id="PTHR32027">
    <property type="entry name" value="CYTOSINE DEAMINASE"/>
    <property type="match status" value="1"/>
</dbReference>
<dbReference type="CDD" id="cd01293">
    <property type="entry name" value="Bact_CD"/>
    <property type="match status" value="1"/>
</dbReference>
<dbReference type="Pfam" id="PF07969">
    <property type="entry name" value="Amidohydro_3"/>
    <property type="match status" value="1"/>
</dbReference>
<feature type="domain" description="Amidohydrolase 3" evidence="1">
    <location>
        <begin position="192"/>
        <end position="388"/>
    </location>
</feature>
<sequence length="421" mass="45631">MYSSYWLTNVRLENGLVRENGAVAGTMTGLYSLKIANGKIAQIIPASGFSEKSATERNEADNGLPVVDAHGLLALPSFVEKHCHLDKTWLGDRWRPVRPAHTIFERFDIEKDTLPKLGTTMKERAEVLLGSLLQAGSTHIRTHVDIYPDVGLRHLEAVKEALSSFEGKLSYEIVAFPQHGLLRSHSVELVREALRQGCGLVGGVDPHTVDGDMERSLQGMMELAVEANADVDLHLHDGGRIGLDTIKRLAALTEEAGWQGRVAVSHAFALGDMEGSEADEIAELLAENGITVITSVPIGRVIPPVPFLQANRVPVAIGCDNIFDSWSPFGNGDILERAARLAERFGRSTESALAETIGLITGGRKPLDEQGRQVWPQPGDEADMVFAEASCSAEAVARRARRPAVMNKGMIVAGSLERGSR</sequence>
<protein>
    <submittedName>
        <fullName evidence="2">Amidohydrolase</fullName>
    </submittedName>
</protein>
<evidence type="ECO:0000259" key="1">
    <source>
        <dbReference type="Pfam" id="PF07969"/>
    </source>
</evidence>
<proteinExistence type="predicted"/>
<dbReference type="NCBIfam" id="NF005312">
    <property type="entry name" value="PRK06846.1"/>
    <property type="match status" value="1"/>
</dbReference>
<dbReference type="Gene3D" id="2.30.40.10">
    <property type="entry name" value="Urease, subunit C, domain 1"/>
    <property type="match status" value="1"/>
</dbReference>
<dbReference type="InterPro" id="IPR052349">
    <property type="entry name" value="Metallo-hydrolase_Enzymes"/>
</dbReference>
<dbReference type="RefSeq" id="WP_377561643.1">
    <property type="nucleotide sequence ID" value="NZ_JBHTJZ010000004.1"/>
</dbReference>
<accession>A0ABW3HKI4</accession>
<name>A0ABW3HKI4_9BACL</name>
<dbReference type="PANTHER" id="PTHR32027:SF9">
    <property type="entry name" value="BLL3847 PROTEIN"/>
    <property type="match status" value="1"/>
</dbReference>
<dbReference type="InterPro" id="IPR032466">
    <property type="entry name" value="Metal_Hydrolase"/>
</dbReference>
<organism evidence="2 3">
    <name type="scientific">Paenibacillus chungangensis</name>
    <dbReference type="NCBI Taxonomy" id="696535"/>
    <lineage>
        <taxon>Bacteria</taxon>
        <taxon>Bacillati</taxon>
        <taxon>Bacillota</taxon>
        <taxon>Bacilli</taxon>
        <taxon>Bacillales</taxon>
        <taxon>Paenibacillaceae</taxon>
        <taxon>Paenibacillus</taxon>
    </lineage>
</organism>
<evidence type="ECO:0000313" key="2">
    <source>
        <dbReference type="EMBL" id="MFD0958016.1"/>
    </source>
</evidence>
<keyword evidence="3" id="KW-1185">Reference proteome</keyword>
<comment type="caution">
    <text evidence="2">The sequence shown here is derived from an EMBL/GenBank/DDBJ whole genome shotgun (WGS) entry which is preliminary data.</text>
</comment>
<dbReference type="InterPro" id="IPR011059">
    <property type="entry name" value="Metal-dep_hydrolase_composite"/>
</dbReference>
<gene>
    <name evidence="2" type="ORF">ACFQ2I_01295</name>
</gene>